<gene>
    <name evidence="2" type="ORF">TMS3_0100250</name>
</gene>
<evidence type="ECO:0000313" key="3">
    <source>
        <dbReference type="Proteomes" id="UP000030063"/>
    </source>
</evidence>
<reference evidence="2 3" key="1">
    <citation type="journal article" date="2014" name="Genome Announc.">
        <title>Draft Genome Sequence of Petroleum Oil-Degrading Marine Bacterium Pseudomonas taeanensis Strain MS-3, Isolated from a Crude Oil-Contaminated Seashore.</title>
        <authorList>
            <person name="Lee S.Y."/>
            <person name="Kim S.H."/>
            <person name="Lee D.G."/>
            <person name="Shin S."/>
            <person name="Yun S.H."/>
            <person name="Choi C.W."/>
            <person name="Chung Y.H."/>
            <person name="Choi J.S."/>
            <person name="Kahng H.Y."/>
            <person name="Kim S.I."/>
        </authorList>
    </citation>
    <scope>NUCLEOTIDE SEQUENCE [LARGE SCALE GENOMIC DNA]</scope>
    <source>
        <strain evidence="2 3">MS-3</strain>
    </source>
</reference>
<dbReference type="InterPro" id="IPR013783">
    <property type="entry name" value="Ig-like_fold"/>
</dbReference>
<dbReference type="Gene3D" id="2.60.40.10">
    <property type="entry name" value="Immunoglobulins"/>
    <property type="match status" value="1"/>
</dbReference>
<evidence type="ECO:0008006" key="4">
    <source>
        <dbReference type="Google" id="ProtNLM"/>
    </source>
</evidence>
<comment type="caution">
    <text evidence="2">The sequence shown here is derived from an EMBL/GenBank/DDBJ whole genome shotgun (WGS) entry which is preliminary data.</text>
</comment>
<dbReference type="OrthoDB" id="7011839at2"/>
<proteinExistence type="predicted"/>
<sequence>MLRKLLFALCLTLPLAGCEAGIFGNTLAGCAMQPEPTLLPEILPIAAVGRPYSVQLEVINTSTPVHGIYVNDAYALPEGLWVEHQDRDAYGLITGTPLKAGTYEVHMAAGTYGTQCAGRRASRVYKLEVTE</sequence>
<dbReference type="Pfam" id="PF05345">
    <property type="entry name" value="He_PIG"/>
    <property type="match status" value="1"/>
</dbReference>
<feature type="signal peptide" evidence="1">
    <location>
        <begin position="1"/>
        <end position="20"/>
    </location>
</feature>
<dbReference type="PROSITE" id="PS51257">
    <property type="entry name" value="PROKAR_LIPOPROTEIN"/>
    <property type="match status" value="1"/>
</dbReference>
<evidence type="ECO:0000313" key="2">
    <source>
        <dbReference type="EMBL" id="KFX70410.1"/>
    </source>
</evidence>
<dbReference type="EMBL" id="AWSQ01000001">
    <property type="protein sequence ID" value="KFX70410.1"/>
    <property type="molecule type" value="Genomic_DNA"/>
</dbReference>
<accession>A0A0A1YKL0</accession>
<dbReference type="Proteomes" id="UP000030063">
    <property type="component" value="Unassembled WGS sequence"/>
</dbReference>
<keyword evidence="3" id="KW-1185">Reference proteome</keyword>
<evidence type="ECO:0000256" key="1">
    <source>
        <dbReference type="SAM" id="SignalP"/>
    </source>
</evidence>
<organism evidence="2 3">
    <name type="scientific">Pseudomonas taeanensis MS-3</name>
    <dbReference type="NCBI Taxonomy" id="1395571"/>
    <lineage>
        <taxon>Bacteria</taxon>
        <taxon>Pseudomonadati</taxon>
        <taxon>Pseudomonadota</taxon>
        <taxon>Gammaproteobacteria</taxon>
        <taxon>Pseudomonadales</taxon>
        <taxon>Pseudomonadaceae</taxon>
        <taxon>Pseudomonas</taxon>
    </lineage>
</organism>
<dbReference type="RefSeq" id="WP_025163223.1">
    <property type="nucleotide sequence ID" value="NZ_AWSQ01000001.1"/>
</dbReference>
<feature type="chain" id="PRO_5001984816" description="Lipoprotein" evidence="1">
    <location>
        <begin position="21"/>
        <end position="131"/>
    </location>
</feature>
<keyword evidence="1" id="KW-0732">Signal</keyword>
<name>A0A0A1YKL0_9PSED</name>
<protein>
    <recommendedName>
        <fullName evidence="4">Lipoprotein</fullName>
    </recommendedName>
</protein>
<dbReference type="AlphaFoldDB" id="A0A0A1YKL0"/>